<dbReference type="Pfam" id="PF01381">
    <property type="entry name" value="HTH_3"/>
    <property type="match status" value="1"/>
</dbReference>
<gene>
    <name evidence="3" type="ORF">AB835_03975</name>
</gene>
<evidence type="ECO:0000256" key="1">
    <source>
        <dbReference type="ARBA" id="ARBA00023125"/>
    </source>
</evidence>
<dbReference type="NCBIfam" id="NF041951">
    <property type="entry name" value="phage_RstR"/>
    <property type="match status" value="1"/>
</dbReference>
<dbReference type="Gene3D" id="1.10.260.40">
    <property type="entry name" value="lambda repressor-like DNA-binding domains"/>
    <property type="match status" value="1"/>
</dbReference>
<keyword evidence="1" id="KW-0238">DNA-binding</keyword>
<dbReference type="CDD" id="cd00093">
    <property type="entry name" value="HTH_XRE"/>
    <property type="match status" value="1"/>
</dbReference>
<dbReference type="PROSITE" id="PS50943">
    <property type="entry name" value="HTH_CROC1"/>
    <property type="match status" value="1"/>
</dbReference>
<evidence type="ECO:0000313" key="4">
    <source>
        <dbReference type="Proteomes" id="UP000242502"/>
    </source>
</evidence>
<dbReference type="SUPFAM" id="SSF47413">
    <property type="entry name" value="lambda repressor-like DNA-binding domains"/>
    <property type="match status" value="1"/>
</dbReference>
<dbReference type="GO" id="GO:0003677">
    <property type="term" value="F:DNA binding"/>
    <property type="evidence" value="ECO:0007669"/>
    <property type="project" value="UniProtKB-KW"/>
</dbReference>
<proteinExistence type="predicted"/>
<dbReference type="Proteomes" id="UP000242502">
    <property type="component" value="Unassembled WGS sequence"/>
</dbReference>
<dbReference type="AlphaFoldDB" id="A0A1D2QS32"/>
<evidence type="ECO:0000259" key="2">
    <source>
        <dbReference type="PROSITE" id="PS50943"/>
    </source>
</evidence>
<sequence>MSFSKRLAAVRKERGLTQQQMSEVIGIHLSQVKRYESGDTQPSLEVLRKIALALNISADMLLFDEDERGPSDDLRMQFEALNQFSPNEKMVAKELLDSLILKHTANRLSTGTG</sequence>
<organism evidence="3 4">
    <name type="scientific">Candidatus Endobugula sertula</name>
    <name type="common">Bugula neritina bacterial symbiont</name>
    <dbReference type="NCBI Taxonomy" id="62101"/>
    <lineage>
        <taxon>Bacteria</taxon>
        <taxon>Pseudomonadati</taxon>
        <taxon>Pseudomonadota</taxon>
        <taxon>Gammaproteobacteria</taxon>
        <taxon>Cellvibrionales</taxon>
        <taxon>Cellvibrionaceae</taxon>
        <taxon>Candidatus Endobugula</taxon>
    </lineage>
</organism>
<dbReference type="InterPro" id="IPR049639">
    <property type="entry name" value="RstR"/>
</dbReference>
<feature type="domain" description="HTH cro/C1-type" evidence="2">
    <location>
        <begin position="7"/>
        <end position="61"/>
    </location>
</feature>
<protein>
    <submittedName>
        <fullName evidence="3">Transcriptional regulator</fullName>
    </submittedName>
</protein>
<dbReference type="SMART" id="SM00530">
    <property type="entry name" value="HTH_XRE"/>
    <property type="match status" value="1"/>
</dbReference>
<comment type="caution">
    <text evidence="3">The sequence shown here is derived from an EMBL/GenBank/DDBJ whole genome shotgun (WGS) entry which is preliminary data.</text>
</comment>
<reference evidence="3 4" key="1">
    <citation type="journal article" date="2016" name="Appl. Environ. Microbiol.">
        <title>Lack of Overt Genome Reduction in the Bryostatin-Producing Bryozoan Symbiont "Candidatus Endobugula sertula".</title>
        <authorList>
            <person name="Miller I.J."/>
            <person name="Vanee N."/>
            <person name="Fong S.S."/>
            <person name="Lim-Fong G.E."/>
            <person name="Kwan J.C."/>
        </authorList>
    </citation>
    <scope>NUCLEOTIDE SEQUENCE [LARGE SCALE GENOMIC DNA]</scope>
    <source>
        <strain evidence="3">AB1-4</strain>
    </source>
</reference>
<dbReference type="PANTHER" id="PTHR46558">
    <property type="entry name" value="TRACRIPTIONAL REGULATORY PROTEIN-RELATED-RELATED"/>
    <property type="match status" value="1"/>
</dbReference>
<dbReference type="InterPro" id="IPR010982">
    <property type="entry name" value="Lambda_DNA-bd_dom_sf"/>
</dbReference>
<dbReference type="EMBL" id="MDLC01000010">
    <property type="protein sequence ID" value="ODS24382.1"/>
    <property type="molecule type" value="Genomic_DNA"/>
</dbReference>
<name>A0A1D2QS32_9GAMM</name>
<dbReference type="PANTHER" id="PTHR46558:SF11">
    <property type="entry name" value="HTH-TYPE TRANSCRIPTIONAL REGULATOR XRE"/>
    <property type="match status" value="1"/>
</dbReference>
<dbReference type="InterPro" id="IPR001387">
    <property type="entry name" value="Cro/C1-type_HTH"/>
</dbReference>
<dbReference type="STRING" id="62101.AB835_03975"/>
<accession>A0A1D2QS32</accession>
<evidence type="ECO:0000313" key="3">
    <source>
        <dbReference type="EMBL" id="ODS24382.1"/>
    </source>
</evidence>